<name>Q2K8S5_RHIEC</name>
<dbReference type="GO" id="GO:0050135">
    <property type="term" value="F:NADP+ nucleosidase activity"/>
    <property type="evidence" value="ECO:0007669"/>
    <property type="project" value="InterPro"/>
</dbReference>
<organism evidence="2 3">
    <name type="scientific">Rhizobium etli (strain ATCC 51251 / DSM 11541 / JCM 21823 / NBRC 15573 / CFN 42)</name>
    <dbReference type="NCBI Taxonomy" id="347834"/>
    <lineage>
        <taxon>Bacteria</taxon>
        <taxon>Pseudomonadati</taxon>
        <taxon>Pseudomonadota</taxon>
        <taxon>Alphaproteobacteria</taxon>
        <taxon>Hyphomicrobiales</taxon>
        <taxon>Rhizobiaceae</taxon>
        <taxon>Rhizobium/Agrobacterium group</taxon>
        <taxon>Rhizobium</taxon>
    </lineage>
</organism>
<dbReference type="KEGG" id="ret:RHE_CH01976"/>
<dbReference type="AlphaFoldDB" id="Q2K8S5"/>
<gene>
    <name evidence="2" type="ordered locus">RHE_CH01976</name>
</gene>
<dbReference type="HOGENOM" id="CLU_791960_0_0_5"/>
<sequence length="350" mass="37920">MPDEEEHGFLHGLKLPPGYAENEQAFLDARAQAQKLMASIKQPLVQFDKVDTENGVIGPTVVKKNPPFPSRALVIAACDMLKVLGHSGFDALLLRWDLPAGVGDGSGLAARATSLAKYALSDPELRTAEGHALQSEIAREAGEIYRAGWMTNIGEKERDAFKRASAVAGSMDDVTESGMLVYGTNDVQNAAVNVPGRPAKPKSNKVFIVHGHDEAALEKLARFLEKVGLEIIILKEQPNQGRTIIEKYEGCADEVGFAVVLLTPDDVGSAAAATGQAQRARQNVIFELGYFSGKLGRGKVCLLRKGNVEMPSDLFGVVYTDMDSSDGWKMALVKELKAAKLEFDPNRLWE</sequence>
<dbReference type="Pfam" id="PF10137">
    <property type="entry name" value="CAP12-PCTIR_TIR"/>
    <property type="match status" value="1"/>
</dbReference>
<dbReference type="OrthoDB" id="5497289at2"/>
<feature type="domain" description="CD-NTase-associated protein 12/Pycsar effector protein TIR" evidence="1">
    <location>
        <begin position="205"/>
        <end position="323"/>
    </location>
</feature>
<dbReference type="InterPro" id="IPR019302">
    <property type="entry name" value="CAP12/PCTIR_TIR_dom"/>
</dbReference>
<dbReference type="EMBL" id="CP000133">
    <property type="protein sequence ID" value="ABC90761.1"/>
    <property type="molecule type" value="Genomic_DNA"/>
</dbReference>
<evidence type="ECO:0000313" key="2">
    <source>
        <dbReference type="EMBL" id="ABC90761.1"/>
    </source>
</evidence>
<dbReference type="eggNOG" id="COG4271">
    <property type="taxonomic scope" value="Bacteria"/>
</dbReference>
<accession>Q2K8S5</accession>
<protein>
    <submittedName>
        <fullName evidence="2">Hypothetical conserved protein</fullName>
    </submittedName>
</protein>
<proteinExistence type="predicted"/>
<dbReference type="RefSeq" id="WP_011425250.1">
    <property type="nucleotide sequence ID" value="NC_007761.1"/>
</dbReference>
<reference evidence="2 3" key="1">
    <citation type="journal article" date="2006" name="Proc. Natl. Acad. Sci. U.S.A.">
        <title>The partitioned Rhizobium etli genome: genetic and metabolic redundancy in seven interacting replicons.</title>
        <authorList>
            <person name="Gonzalez V."/>
            <person name="Santamaria R.I."/>
            <person name="Bustos P."/>
            <person name="Hernandez-Gonzalez I."/>
            <person name="Medrano-Soto A."/>
            <person name="Moreno-Hagelsieb G."/>
            <person name="Janga S.C."/>
            <person name="Ramirez M.A."/>
            <person name="Jimenez-Jacinto V."/>
            <person name="Collado-Vides J."/>
            <person name="Davila G."/>
        </authorList>
    </citation>
    <scope>NUCLEOTIDE SEQUENCE [LARGE SCALE GENOMIC DNA]</scope>
    <source>
        <strain evidence="3">ATCC 51251 / DSM 11541 / JCM 21823 / NBRC 15573 / CFN 42</strain>
    </source>
</reference>
<keyword evidence="3" id="KW-1185">Reference proteome</keyword>
<dbReference type="Proteomes" id="UP000001936">
    <property type="component" value="Chromosome"/>
</dbReference>
<evidence type="ECO:0000313" key="3">
    <source>
        <dbReference type="Proteomes" id="UP000001936"/>
    </source>
</evidence>
<evidence type="ECO:0000259" key="1">
    <source>
        <dbReference type="Pfam" id="PF10137"/>
    </source>
</evidence>